<reference evidence="2 3" key="1">
    <citation type="submission" date="2019-12" db="EMBL/GenBank/DDBJ databases">
        <title>Novel species isolated from a subtropical stream in China.</title>
        <authorList>
            <person name="Lu H."/>
        </authorList>
    </citation>
    <scope>NUCLEOTIDE SEQUENCE [LARGE SCALE GENOMIC DNA]</scope>
    <source>
        <strain evidence="2 3">DS3</strain>
    </source>
</reference>
<evidence type="ECO:0000259" key="1">
    <source>
        <dbReference type="PROSITE" id="PS51186"/>
    </source>
</evidence>
<dbReference type="RefSeq" id="WP_161027238.1">
    <property type="nucleotide sequence ID" value="NZ_WWCJ01000015.1"/>
</dbReference>
<proteinExistence type="predicted"/>
<dbReference type="InterPro" id="IPR000182">
    <property type="entry name" value="GNAT_dom"/>
</dbReference>
<gene>
    <name evidence="2" type="ORF">GTP41_19490</name>
</gene>
<dbReference type="Gene3D" id="3.40.630.30">
    <property type="match status" value="1"/>
</dbReference>
<keyword evidence="3" id="KW-1185">Reference proteome</keyword>
<dbReference type="AlphaFoldDB" id="A0A6N9HLP8"/>
<keyword evidence="2" id="KW-0808">Transferase</keyword>
<dbReference type="GO" id="GO:0016747">
    <property type="term" value="F:acyltransferase activity, transferring groups other than amino-acyl groups"/>
    <property type="evidence" value="ECO:0007669"/>
    <property type="project" value="InterPro"/>
</dbReference>
<comment type="caution">
    <text evidence="2">The sequence shown here is derived from an EMBL/GenBank/DDBJ whole genome shotgun (WGS) entry which is preliminary data.</text>
</comment>
<dbReference type="EMBL" id="WWCJ01000015">
    <property type="protein sequence ID" value="MYN04279.1"/>
    <property type="molecule type" value="Genomic_DNA"/>
</dbReference>
<dbReference type="Proteomes" id="UP000448575">
    <property type="component" value="Unassembled WGS sequence"/>
</dbReference>
<dbReference type="Pfam" id="PF13302">
    <property type="entry name" value="Acetyltransf_3"/>
    <property type="match status" value="1"/>
</dbReference>
<dbReference type="InterPro" id="IPR016181">
    <property type="entry name" value="Acyl_CoA_acyltransferase"/>
</dbReference>
<feature type="domain" description="N-acetyltransferase" evidence="1">
    <location>
        <begin position="16"/>
        <end position="163"/>
    </location>
</feature>
<evidence type="ECO:0000313" key="2">
    <source>
        <dbReference type="EMBL" id="MYN04279.1"/>
    </source>
</evidence>
<organism evidence="2 3">
    <name type="scientific">Pseudoduganella guangdongensis</name>
    <dbReference type="NCBI Taxonomy" id="2692179"/>
    <lineage>
        <taxon>Bacteria</taxon>
        <taxon>Pseudomonadati</taxon>
        <taxon>Pseudomonadota</taxon>
        <taxon>Betaproteobacteria</taxon>
        <taxon>Burkholderiales</taxon>
        <taxon>Oxalobacteraceae</taxon>
        <taxon>Telluria group</taxon>
        <taxon>Pseudoduganella</taxon>
    </lineage>
</organism>
<accession>A0A6N9HLP8</accession>
<evidence type="ECO:0000313" key="3">
    <source>
        <dbReference type="Proteomes" id="UP000448575"/>
    </source>
</evidence>
<name>A0A6N9HLP8_9BURK</name>
<dbReference type="SUPFAM" id="SSF55729">
    <property type="entry name" value="Acyl-CoA N-acyltransferases (Nat)"/>
    <property type="match status" value="1"/>
</dbReference>
<sequence>MSASFVKPARVIGKTVVLRDAAVDDAEFILGLRTDPVKGRFLSATANDVAAQKAWLAKYAGDNSQVYFIIEDKDGERYGTVRLYDQQGDSFCWGSWILREGRPSGFAYESALMVYRFALTLGFTQCHFDVRKGNESVWQFHERFGAVRSGETELDYLYTISFDAINAALEKYSKQLPGIEVIPRN</sequence>
<dbReference type="PROSITE" id="PS51186">
    <property type="entry name" value="GNAT"/>
    <property type="match status" value="1"/>
</dbReference>
<protein>
    <submittedName>
        <fullName evidence="2">GNAT family N-acetyltransferase</fullName>
    </submittedName>
</protein>